<proteinExistence type="predicted"/>
<dbReference type="Proteomes" id="UP000036277">
    <property type="component" value="Unassembled WGS sequence"/>
</dbReference>
<evidence type="ECO:0000313" key="2">
    <source>
        <dbReference type="EMBL" id="KMJ45190.1"/>
    </source>
</evidence>
<dbReference type="STRING" id="880157.AB204_10380"/>
<dbReference type="PATRIC" id="fig|880157.4.peg.2199"/>
<evidence type="ECO:0000256" key="1">
    <source>
        <dbReference type="SAM" id="Phobius"/>
    </source>
</evidence>
<organism evidence="2 3">
    <name type="scientific">Xenorhabdus khoisanae</name>
    <dbReference type="NCBI Taxonomy" id="880157"/>
    <lineage>
        <taxon>Bacteria</taxon>
        <taxon>Pseudomonadati</taxon>
        <taxon>Pseudomonadota</taxon>
        <taxon>Gammaproteobacteria</taxon>
        <taxon>Enterobacterales</taxon>
        <taxon>Morganellaceae</taxon>
        <taxon>Xenorhabdus</taxon>
    </lineage>
</organism>
<keyword evidence="3" id="KW-1185">Reference proteome</keyword>
<feature type="transmembrane region" description="Helical" evidence="1">
    <location>
        <begin position="80"/>
        <end position="101"/>
    </location>
</feature>
<sequence>MKALAIIALIFAALSIFIPVGGVFIAMFCSVFALITFYKNPTLSGVTFGINIIDAAFLSPSIMATAATMHSNGEDGIGLYWFYVGFHIVLFVLAIIISMILKKKEQSKQTVAAD</sequence>
<evidence type="ECO:0000313" key="3">
    <source>
        <dbReference type="Proteomes" id="UP000036277"/>
    </source>
</evidence>
<dbReference type="AlphaFoldDB" id="A0A0J5IPP6"/>
<gene>
    <name evidence="2" type="ORF">AB204_10380</name>
</gene>
<feature type="transmembrane region" description="Helical" evidence="1">
    <location>
        <begin position="46"/>
        <end position="68"/>
    </location>
</feature>
<dbReference type="EMBL" id="LFCV01000063">
    <property type="protein sequence ID" value="KMJ45190.1"/>
    <property type="molecule type" value="Genomic_DNA"/>
</dbReference>
<keyword evidence="1" id="KW-1133">Transmembrane helix</keyword>
<reference evidence="2 3" key="1">
    <citation type="submission" date="2015-06" db="EMBL/GenBank/DDBJ databases">
        <title>Draft Whole-Genome Sequence of the Entomopathogenic Bacterium Xenorhabdus khoisanae.</title>
        <authorList>
            <person name="Naidoo S."/>
            <person name="Featherston J."/>
            <person name="Gray V.M."/>
        </authorList>
    </citation>
    <scope>NUCLEOTIDE SEQUENCE [LARGE SCALE GENOMIC DNA]</scope>
    <source>
        <strain evidence="2 3">MCB</strain>
    </source>
</reference>
<accession>A0A0J5IPP6</accession>
<comment type="caution">
    <text evidence="2">The sequence shown here is derived from an EMBL/GenBank/DDBJ whole genome shotgun (WGS) entry which is preliminary data.</text>
</comment>
<keyword evidence="1" id="KW-0472">Membrane</keyword>
<evidence type="ECO:0008006" key="4">
    <source>
        <dbReference type="Google" id="ProtNLM"/>
    </source>
</evidence>
<dbReference type="RefSeq" id="WP_047963303.1">
    <property type="nucleotide sequence ID" value="NZ_CAWMBG010000063.1"/>
</dbReference>
<keyword evidence="1" id="KW-0812">Transmembrane</keyword>
<protein>
    <recommendedName>
        <fullName evidence="4">Major facilitator superfamily (MFS) profile domain-containing protein</fullName>
    </recommendedName>
</protein>
<name>A0A0J5IPP6_9GAMM</name>
<dbReference type="OrthoDB" id="7068366at2"/>
<feature type="transmembrane region" description="Helical" evidence="1">
    <location>
        <begin position="6"/>
        <end position="34"/>
    </location>
</feature>